<dbReference type="SUPFAM" id="SSF111369">
    <property type="entry name" value="HlyD-like secretion proteins"/>
    <property type="match status" value="1"/>
</dbReference>
<dbReference type="PANTHER" id="PTHR30469">
    <property type="entry name" value="MULTIDRUG RESISTANCE PROTEIN MDTA"/>
    <property type="match status" value="1"/>
</dbReference>
<organism evidence="1 2">
    <name type="scientific">Candidatus Shapirobacteria bacterium CG09_land_8_20_14_0_10_39_12</name>
    <dbReference type="NCBI Taxonomy" id="1974885"/>
    <lineage>
        <taxon>Bacteria</taxon>
        <taxon>Candidatus Shapironibacteriota</taxon>
    </lineage>
</organism>
<dbReference type="GO" id="GO:1990281">
    <property type="term" value="C:efflux pump complex"/>
    <property type="evidence" value="ECO:0007669"/>
    <property type="project" value="TreeGrafter"/>
</dbReference>
<dbReference type="AlphaFoldDB" id="A0A2H0WPD7"/>
<protein>
    <submittedName>
        <fullName evidence="1">Uncharacterized protein</fullName>
    </submittedName>
</protein>
<proteinExistence type="predicted"/>
<reference evidence="2" key="1">
    <citation type="submission" date="2017-09" db="EMBL/GenBank/DDBJ databases">
        <title>Depth-based differentiation of microbial function through sediment-hosted aquifers and enrichment of novel symbionts in the deep terrestrial subsurface.</title>
        <authorList>
            <person name="Probst A.J."/>
            <person name="Ladd B."/>
            <person name="Jarett J.K."/>
            <person name="Geller-Mcgrath D.E."/>
            <person name="Sieber C.M.K."/>
            <person name="Emerson J.B."/>
            <person name="Anantharaman K."/>
            <person name="Thomas B.C."/>
            <person name="Malmstrom R."/>
            <person name="Stieglmeier M."/>
            <person name="Klingl A."/>
            <person name="Woyke T."/>
            <person name="Ryan C.M."/>
            <person name="Banfield J.F."/>
        </authorList>
    </citation>
    <scope>NUCLEOTIDE SEQUENCE [LARGE SCALE GENOMIC DNA]</scope>
</reference>
<accession>A0A2H0WPD7</accession>
<name>A0A2H0WPD7_9BACT</name>
<dbReference type="Proteomes" id="UP000230775">
    <property type="component" value="Unassembled WGS sequence"/>
</dbReference>
<dbReference type="EMBL" id="PEZI01000044">
    <property type="protein sequence ID" value="PIS14522.1"/>
    <property type="molecule type" value="Genomic_DNA"/>
</dbReference>
<dbReference type="Gene3D" id="1.10.287.470">
    <property type="entry name" value="Helix hairpin bin"/>
    <property type="match status" value="1"/>
</dbReference>
<evidence type="ECO:0000313" key="2">
    <source>
        <dbReference type="Proteomes" id="UP000230775"/>
    </source>
</evidence>
<dbReference type="GO" id="GO:0015562">
    <property type="term" value="F:efflux transmembrane transporter activity"/>
    <property type="evidence" value="ECO:0007669"/>
    <property type="project" value="TreeGrafter"/>
</dbReference>
<dbReference type="PANTHER" id="PTHR30469:SF15">
    <property type="entry name" value="HLYD FAMILY OF SECRETION PROTEINS"/>
    <property type="match status" value="1"/>
</dbReference>
<comment type="caution">
    <text evidence="1">The sequence shown here is derived from an EMBL/GenBank/DDBJ whole genome shotgun (WGS) entry which is preliminary data.</text>
</comment>
<sequence length="216" mass="24006">MVSKTFSGEIKGKIIELRFSFAGKLSSLYKKKGDGVRKGNLIASLDKKSLQAELDKQLGDFEKVRAEFEIYNLQKGEPKDDVAKYLKSEKQSQLNISVKEVELAKMKLDQADLFSPIEGVIIDDSSLVAGIYITPSSNPIKVLDVSSYFFEFQIEQKDLPNFSSPKPAKIDFVGIKKTFSGISNPIIPQENGKFKVEVKLETSEGLILGMIGKAKF</sequence>
<evidence type="ECO:0000313" key="1">
    <source>
        <dbReference type="EMBL" id="PIS14522.1"/>
    </source>
</evidence>
<dbReference type="Gene3D" id="2.40.30.170">
    <property type="match status" value="1"/>
</dbReference>
<dbReference type="Gene3D" id="2.40.50.100">
    <property type="match status" value="1"/>
</dbReference>
<gene>
    <name evidence="1" type="ORF">COT64_02085</name>
</gene>